<evidence type="ECO:0000256" key="7">
    <source>
        <dbReference type="ARBA" id="ARBA00022840"/>
    </source>
</evidence>
<evidence type="ECO:0000313" key="10">
    <source>
        <dbReference type="Proteomes" id="UP001321479"/>
    </source>
</evidence>
<dbReference type="InterPro" id="IPR023005">
    <property type="entry name" value="Nucleoside_diP_kinase_AS"/>
</dbReference>
<feature type="domain" description="Nucleoside diphosphate kinase-like" evidence="8">
    <location>
        <begin position="1"/>
        <end position="133"/>
    </location>
</feature>
<dbReference type="PROSITE" id="PS51374">
    <property type="entry name" value="NDPK_LIKE"/>
    <property type="match status" value="1"/>
</dbReference>
<dbReference type="GeneID" id="80558338"/>
<comment type="similarity">
    <text evidence="2">Belongs to the NDK family.</text>
</comment>
<proteinExistence type="inferred from homology"/>
<sequence>MQKTLVLIKPDAFERHLVFEILSRFEKKTIKLATIKFWENPSRNLVEKHYDQDSDKHYFNDNCDFMTSGPIMSIVFEGYNIIEIVRKLQGTIGIPGTIRGDLANDVRRNLIHASDSEESAQKEIAIWFPEMIN</sequence>
<organism evidence="9 10">
    <name type="scientific">Cotonvirus japonicus</name>
    <dbReference type="NCBI Taxonomy" id="2811091"/>
    <lineage>
        <taxon>Viruses</taxon>
        <taxon>Varidnaviria</taxon>
        <taxon>Bamfordvirae</taxon>
        <taxon>Nucleocytoviricota</taxon>
        <taxon>Megaviricetes</taxon>
        <taxon>Imitervirales</taxon>
        <taxon>Mimiviridae</taxon>
        <taxon>Megamimivirinae</taxon>
        <taxon>Cotonvirus</taxon>
        <taxon>Cotonvirus japonicum</taxon>
    </lineage>
</organism>
<dbReference type="GO" id="GO:0016301">
    <property type="term" value="F:kinase activity"/>
    <property type="evidence" value="ECO:0007669"/>
    <property type="project" value="UniProtKB-KW"/>
</dbReference>
<evidence type="ECO:0000313" key="9">
    <source>
        <dbReference type="EMBL" id="BCS83133.1"/>
    </source>
</evidence>
<dbReference type="EC" id="2.7.4.6" evidence="3"/>
<evidence type="ECO:0000256" key="6">
    <source>
        <dbReference type="ARBA" id="ARBA00022777"/>
    </source>
</evidence>
<keyword evidence="4" id="KW-0808">Transferase</keyword>
<keyword evidence="10" id="KW-1185">Reference proteome</keyword>
<dbReference type="InterPro" id="IPR001564">
    <property type="entry name" value="Nucleoside_diP_kinase"/>
</dbReference>
<dbReference type="Gene3D" id="3.30.70.141">
    <property type="entry name" value="Nucleoside diphosphate kinase-like domain"/>
    <property type="match status" value="1"/>
</dbReference>
<evidence type="ECO:0000256" key="5">
    <source>
        <dbReference type="ARBA" id="ARBA00022741"/>
    </source>
</evidence>
<dbReference type="InterPro" id="IPR034907">
    <property type="entry name" value="NDK-like_dom"/>
</dbReference>
<evidence type="ECO:0000256" key="2">
    <source>
        <dbReference type="ARBA" id="ARBA00008142"/>
    </source>
</evidence>
<keyword evidence="7" id="KW-0067">ATP-binding</keyword>
<keyword evidence="6 9" id="KW-0418">Kinase</keyword>
<keyword evidence="5" id="KW-0547">Nucleotide-binding</keyword>
<evidence type="ECO:0000256" key="1">
    <source>
        <dbReference type="ARBA" id="ARBA00001946"/>
    </source>
</evidence>
<dbReference type="PROSITE" id="PS00469">
    <property type="entry name" value="NDPK"/>
    <property type="match status" value="1"/>
</dbReference>
<dbReference type="SUPFAM" id="SSF54919">
    <property type="entry name" value="Nucleoside diphosphate kinase, NDK"/>
    <property type="match status" value="1"/>
</dbReference>
<dbReference type="Proteomes" id="UP001321479">
    <property type="component" value="Segment"/>
</dbReference>
<dbReference type="PRINTS" id="PR01243">
    <property type="entry name" value="NUCDPKINASE"/>
</dbReference>
<name>A0ABM7NSK8_9VIRU</name>
<dbReference type="EMBL" id="AP024483">
    <property type="protein sequence ID" value="BCS83133.1"/>
    <property type="molecule type" value="Genomic_DNA"/>
</dbReference>
<comment type="cofactor">
    <cofactor evidence="1">
        <name>Mg(2+)</name>
        <dbReference type="ChEBI" id="CHEBI:18420"/>
    </cofactor>
</comment>
<reference evidence="9 10" key="1">
    <citation type="submission" date="2021-02" db="EMBL/GenBank/DDBJ databases">
        <title>Cotonvirus japonicus, which uses Golgi apparatus of host cells for its virion factory, phylogenetically links tailed tupanvirus and icosahedral mimivirus.</title>
        <authorList>
            <person name="Takahashi H."/>
            <person name="Fukaya S."/>
            <person name="Song C."/>
            <person name="Murata K."/>
            <person name="Takemura M."/>
        </authorList>
    </citation>
    <scope>NUCLEOTIDE SEQUENCE [LARGE SCALE GENOMIC DNA]</scope>
</reference>
<dbReference type="RefSeq" id="YP_010841741.1">
    <property type="nucleotide sequence ID" value="NC_079139.1"/>
</dbReference>
<accession>A0ABM7NSK8</accession>
<dbReference type="InterPro" id="IPR036850">
    <property type="entry name" value="NDK-like_dom_sf"/>
</dbReference>
<dbReference type="PANTHER" id="PTHR11349">
    <property type="entry name" value="NUCLEOSIDE DIPHOSPHATE KINASE"/>
    <property type="match status" value="1"/>
</dbReference>
<dbReference type="CDD" id="cd04413">
    <property type="entry name" value="NDPk_I"/>
    <property type="match status" value="1"/>
</dbReference>
<evidence type="ECO:0000256" key="4">
    <source>
        <dbReference type="ARBA" id="ARBA00022679"/>
    </source>
</evidence>
<protein>
    <recommendedName>
        <fullName evidence="3">nucleoside-diphosphate kinase</fullName>
        <ecNumber evidence="3">2.7.4.6</ecNumber>
    </recommendedName>
</protein>
<evidence type="ECO:0000256" key="3">
    <source>
        <dbReference type="ARBA" id="ARBA00012966"/>
    </source>
</evidence>
<dbReference type="Pfam" id="PF00334">
    <property type="entry name" value="NDK"/>
    <property type="match status" value="1"/>
</dbReference>
<evidence type="ECO:0000259" key="8">
    <source>
        <dbReference type="SMART" id="SM00562"/>
    </source>
</evidence>
<dbReference type="SMART" id="SM00562">
    <property type="entry name" value="NDK"/>
    <property type="match status" value="1"/>
</dbReference>